<dbReference type="Proteomes" id="UP000295497">
    <property type="component" value="Chromosome"/>
</dbReference>
<dbReference type="AlphaFoldDB" id="A0A4P2R332"/>
<gene>
    <name evidence="1" type="ORF">SOCE836_092970</name>
</gene>
<proteinExistence type="predicted"/>
<sequence length="93" mass="11104">MIRRMAPEPTLRAALRVLHVASYTTRNWTLHEEVSRRQINDLWEAIHEIPDLLCRWHDGAERELLMYLDEYNHKWPSPHLRGIYEQALEDSAA</sequence>
<dbReference type="RefSeq" id="WP_129579784.1">
    <property type="nucleotide sequence ID" value="NZ_CP012672.1"/>
</dbReference>
<organism evidence="1 2">
    <name type="scientific">Sorangium cellulosum</name>
    <name type="common">Polyangium cellulosum</name>
    <dbReference type="NCBI Taxonomy" id="56"/>
    <lineage>
        <taxon>Bacteria</taxon>
        <taxon>Pseudomonadati</taxon>
        <taxon>Myxococcota</taxon>
        <taxon>Polyangia</taxon>
        <taxon>Polyangiales</taxon>
        <taxon>Polyangiaceae</taxon>
        <taxon>Sorangium</taxon>
    </lineage>
</organism>
<name>A0A4P2R332_SORCE</name>
<evidence type="ECO:0008006" key="3">
    <source>
        <dbReference type="Google" id="ProtNLM"/>
    </source>
</evidence>
<accession>A0A4P2R332</accession>
<evidence type="ECO:0000313" key="1">
    <source>
        <dbReference type="EMBL" id="AUX37078.1"/>
    </source>
</evidence>
<reference evidence="1 2" key="1">
    <citation type="submission" date="2015-09" db="EMBL/GenBank/DDBJ databases">
        <title>Sorangium comparison.</title>
        <authorList>
            <person name="Zaburannyi N."/>
            <person name="Bunk B."/>
            <person name="Overmann J."/>
            <person name="Mueller R."/>
        </authorList>
    </citation>
    <scope>NUCLEOTIDE SEQUENCE [LARGE SCALE GENOMIC DNA]</scope>
    <source>
        <strain evidence="1 2">So ce836</strain>
    </source>
</reference>
<dbReference type="EMBL" id="CP012672">
    <property type="protein sequence ID" value="AUX37078.1"/>
    <property type="molecule type" value="Genomic_DNA"/>
</dbReference>
<protein>
    <recommendedName>
        <fullName evidence="3">Transposase</fullName>
    </recommendedName>
</protein>
<evidence type="ECO:0000313" key="2">
    <source>
        <dbReference type="Proteomes" id="UP000295497"/>
    </source>
</evidence>